<name>A0A2S7I323_9FLAO</name>
<feature type="signal peptide" evidence="1">
    <location>
        <begin position="1"/>
        <end position="18"/>
    </location>
</feature>
<feature type="domain" description="TonB-dependent receptor plug" evidence="2">
    <location>
        <begin position="29"/>
        <end position="89"/>
    </location>
</feature>
<organism evidence="3 4">
    <name type="scientific">Cloacibacterium normanense</name>
    <dbReference type="NCBI Taxonomy" id="237258"/>
    <lineage>
        <taxon>Bacteria</taxon>
        <taxon>Pseudomonadati</taxon>
        <taxon>Bacteroidota</taxon>
        <taxon>Flavobacteriia</taxon>
        <taxon>Flavobacteriales</taxon>
        <taxon>Weeksellaceae</taxon>
    </lineage>
</organism>
<feature type="chain" id="PRO_5015505006" description="TonB-dependent receptor plug domain-containing protein" evidence="1">
    <location>
        <begin position="19"/>
        <end position="172"/>
    </location>
</feature>
<protein>
    <recommendedName>
        <fullName evidence="2">TonB-dependent receptor plug domain-containing protein</fullName>
    </recommendedName>
</protein>
<dbReference type="InterPro" id="IPR012910">
    <property type="entry name" value="Plug_dom"/>
</dbReference>
<dbReference type="Gene3D" id="2.170.130.10">
    <property type="entry name" value="TonB-dependent receptor, plug domain"/>
    <property type="match status" value="1"/>
</dbReference>
<dbReference type="Proteomes" id="UP000238565">
    <property type="component" value="Unassembled WGS sequence"/>
</dbReference>
<evidence type="ECO:0000259" key="2">
    <source>
        <dbReference type="Pfam" id="PF07715"/>
    </source>
</evidence>
<proteinExistence type="predicted"/>
<gene>
    <name evidence="3" type="ORF">C3729_11125</name>
</gene>
<dbReference type="InterPro" id="IPR037066">
    <property type="entry name" value="Plug_dom_sf"/>
</dbReference>
<keyword evidence="1" id="KW-0732">Signal</keyword>
<evidence type="ECO:0000313" key="4">
    <source>
        <dbReference type="Proteomes" id="UP000238565"/>
    </source>
</evidence>
<dbReference type="EMBL" id="PTPZ01000007">
    <property type="protein sequence ID" value="PPZ90963.1"/>
    <property type="molecule type" value="Genomic_DNA"/>
</dbReference>
<dbReference type="AlphaFoldDB" id="A0A2S7I323"/>
<sequence>MKKLLFFLALSFAQMSFAQENNLEKIISNNSQNVKIRDNNNFQNVLYVIDGMPTFSDCSAINVQNIESINVIKGERATGLYGYRAKNGVLIFKTKPNTQFLNFKNIVKEFKISKADQFLPIVLNKHFVDEKDYLLLDKSAIISVKILEEQPFVEPVLLPRGKAIYIEAMEMK</sequence>
<dbReference type="Pfam" id="PF07715">
    <property type="entry name" value="Plug"/>
    <property type="match status" value="1"/>
</dbReference>
<evidence type="ECO:0000313" key="3">
    <source>
        <dbReference type="EMBL" id="PPZ90963.1"/>
    </source>
</evidence>
<accession>A0A2S7I323</accession>
<reference evidence="3 4" key="1">
    <citation type="submission" date="2018-02" db="EMBL/GenBank/DDBJ databases">
        <title>Draft genome sequence of bacterial isolates from marine environment.</title>
        <authorList>
            <person name="Singh S.K."/>
            <person name="Hill R."/>
            <person name="Major S."/>
            <person name="Cai H."/>
            <person name="Li Y."/>
        </authorList>
    </citation>
    <scope>NUCLEOTIDE SEQUENCE [LARGE SCALE GENOMIC DNA]</scope>
    <source>
        <strain evidence="3 4">IMET F</strain>
    </source>
</reference>
<dbReference type="SUPFAM" id="SSF56935">
    <property type="entry name" value="Porins"/>
    <property type="match status" value="1"/>
</dbReference>
<evidence type="ECO:0000256" key="1">
    <source>
        <dbReference type="SAM" id="SignalP"/>
    </source>
</evidence>
<comment type="caution">
    <text evidence="3">The sequence shown here is derived from an EMBL/GenBank/DDBJ whole genome shotgun (WGS) entry which is preliminary data.</text>
</comment>
<dbReference type="RefSeq" id="WP_104794216.1">
    <property type="nucleotide sequence ID" value="NZ_PTPZ01000007.1"/>
</dbReference>